<accession>A0A7V4JQW7</accession>
<evidence type="ECO:0000256" key="1">
    <source>
        <dbReference type="ARBA" id="ARBA00004651"/>
    </source>
</evidence>
<keyword evidence="6 7" id="KW-0472">Membrane</keyword>
<dbReference type="InterPro" id="IPR051447">
    <property type="entry name" value="Lipoprotein-release_system"/>
</dbReference>
<dbReference type="AlphaFoldDB" id="A0A7V4JQW7"/>
<keyword evidence="3" id="KW-1003">Cell membrane</keyword>
<dbReference type="InterPro" id="IPR003838">
    <property type="entry name" value="ABC3_permease_C"/>
</dbReference>
<protein>
    <submittedName>
        <fullName evidence="10">FtsX-like permease family protein</fullName>
    </submittedName>
</protein>
<feature type="domain" description="MacB-like periplasmic core" evidence="9">
    <location>
        <begin position="30"/>
        <end position="244"/>
    </location>
</feature>
<evidence type="ECO:0000256" key="3">
    <source>
        <dbReference type="ARBA" id="ARBA00022475"/>
    </source>
</evidence>
<evidence type="ECO:0000256" key="4">
    <source>
        <dbReference type="ARBA" id="ARBA00022692"/>
    </source>
</evidence>
<dbReference type="PANTHER" id="PTHR30489:SF0">
    <property type="entry name" value="LIPOPROTEIN-RELEASING SYSTEM TRANSMEMBRANE PROTEIN LOLE"/>
    <property type="match status" value="1"/>
</dbReference>
<feature type="domain" description="ABC3 transporter permease C-terminal" evidence="8">
    <location>
        <begin position="277"/>
        <end position="398"/>
    </location>
</feature>
<evidence type="ECO:0000256" key="5">
    <source>
        <dbReference type="ARBA" id="ARBA00022989"/>
    </source>
</evidence>
<keyword evidence="5 7" id="KW-1133">Transmembrane helix</keyword>
<comment type="caution">
    <text evidence="10">The sequence shown here is derived from an EMBL/GenBank/DDBJ whole genome shotgun (WGS) entry which is preliminary data.</text>
</comment>
<keyword evidence="4 7" id="KW-0812">Transmembrane</keyword>
<evidence type="ECO:0000256" key="2">
    <source>
        <dbReference type="ARBA" id="ARBA00005236"/>
    </source>
</evidence>
<evidence type="ECO:0000256" key="7">
    <source>
        <dbReference type="SAM" id="Phobius"/>
    </source>
</evidence>
<sequence length="409" mass="46030">MEFFRLNWEFLVALKYVFSPKRERLTGIISIISIIGVALSVGALTVVNSVITGFKEAVSEKILSLNPHLSINFRNPEIRERLLKIVKKEIPSKEIVSIQEASTLQGLIIFSGNPVGIILKAGDLESLKKERGFKNFQIENTYFNNNEEVLPIIIGEKLRERLGLSLGEKIRFISVEGFYTPFGFFPKITTFIVVGTFETGIYDYDLNLVFTPFKLFSQKFKPNNYSLEIKLKDPFKSNEFKKSILSHLGFGITIFDWQEWNKNLFAALKMEKIGLFVVLTLMITVSLFTIIAAMTMLVTEKKLDIAILRALGVSSKSILKIFFFCGLILSLIGVIAGLILGSSLCILLSHYPVIKLPSEVYPVEYMPVKLKIIDIFIISLVAVFISVLACIFPAKKASEIIPAEILRHG</sequence>
<feature type="transmembrane region" description="Helical" evidence="7">
    <location>
        <begin position="25"/>
        <end position="47"/>
    </location>
</feature>
<feature type="transmembrane region" description="Helical" evidence="7">
    <location>
        <begin position="273"/>
        <end position="298"/>
    </location>
</feature>
<gene>
    <name evidence="10" type="ORF">ENU91_05400</name>
</gene>
<dbReference type="Pfam" id="PF02687">
    <property type="entry name" value="FtsX"/>
    <property type="match status" value="1"/>
</dbReference>
<dbReference type="Pfam" id="PF12704">
    <property type="entry name" value="MacB_PCD"/>
    <property type="match status" value="1"/>
</dbReference>
<feature type="transmembrane region" description="Helical" evidence="7">
    <location>
        <begin position="372"/>
        <end position="392"/>
    </location>
</feature>
<dbReference type="EMBL" id="DTEI01000096">
    <property type="protein sequence ID" value="HGU16068.1"/>
    <property type="molecule type" value="Genomic_DNA"/>
</dbReference>
<comment type="similarity">
    <text evidence="2">Belongs to the ABC-4 integral membrane protein family. LolC/E subfamily.</text>
</comment>
<reference evidence="10" key="1">
    <citation type="journal article" date="2020" name="mSystems">
        <title>Genome- and Community-Level Interaction Insights into Carbon Utilization and Element Cycling Functions of Hydrothermarchaeota in Hydrothermal Sediment.</title>
        <authorList>
            <person name="Zhou Z."/>
            <person name="Liu Y."/>
            <person name="Xu W."/>
            <person name="Pan J."/>
            <person name="Luo Z.H."/>
            <person name="Li M."/>
        </authorList>
    </citation>
    <scope>NUCLEOTIDE SEQUENCE [LARGE SCALE GENOMIC DNA]</scope>
    <source>
        <strain evidence="10">SpSt-711</strain>
    </source>
</reference>
<evidence type="ECO:0000313" key="10">
    <source>
        <dbReference type="EMBL" id="HGU16068.1"/>
    </source>
</evidence>
<comment type="subcellular location">
    <subcellularLocation>
        <location evidence="1">Cell membrane</location>
        <topology evidence="1">Multi-pass membrane protein</topology>
    </subcellularLocation>
</comment>
<dbReference type="GO" id="GO:0044874">
    <property type="term" value="P:lipoprotein localization to outer membrane"/>
    <property type="evidence" value="ECO:0007669"/>
    <property type="project" value="TreeGrafter"/>
</dbReference>
<feature type="transmembrane region" description="Helical" evidence="7">
    <location>
        <begin position="319"/>
        <end position="352"/>
    </location>
</feature>
<evidence type="ECO:0000259" key="9">
    <source>
        <dbReference type="Pfam" id="PF12704"/>
    </source>
</evidence>
<proteinExistence type="inferred from homology"/>
<evidence type="ECO:0000259" key="8">
    <source>
        <dbReference type="Pfam" id="PF02687"/>
    </source>
</evidence>
<evidence type="ECO:0000256" key="6">
    <source>
        <dbReference type="ARBA" id="ARBA00023136"/>
    </source>
</evidence>
<dbReference type="GO" id="GO:0098797">
    <property type="term" value="C:plasma membrane protein complex"/>
    <property type="evidence" value="ECO:0007669"/>
    <property type="project" value="TreeGrafter"/>
</dbReference>
<dbReference type="InterPro" id="IPR025857">
    <property type="entry name" value="MacB_PCD"/>
</dbReference>
<dbReference type="PANTHER" id="PTHR30489">
    <property type="entry name" value="LIPOPROTEIN-RELEASING SYSTEM TRANSMEMBRANE PROTEIN LOLE"/>
    <property type="match status" value="1"/>
</dbReference>
<name>A0A7V4JQW7_9BACT</name>
<organism evidence="10">
    <name type="scientific">Thermodesulfobacterium geofontis</name>
    <dbReference type="NCBI Taxonomy" id="1295609"/>
    <lineage>
        <taxon>Bacteria</taxon>
        <taxon>Pseudomonadati</taxon>
        <taxon>Thermodesulfobacteriota</taxon>
        <taxon>Thermodesulfobacteria</taxon>
        <taxon>Thermodesulfobacteriales</taxon>
        <taxon>Thermodesulfobacteriaceae</taxon>
        <taxon>Thermodesulfobacterium</taxon>
    </lineage>
</organism>